<accession>A0A8S5N0A9</accession>
<name>A0A8S5N0A9_9CAUD</name>
<sequence>MAKLKFDVMLKGRFVCTLTYEFCPAFIITEQELVDFVLSKRPSLKNKPFNIAF</sequence>
<protein>
    <submittedName>
        <fullName evidence="1">Uncharacterized protein</fullName>
    </submittedName>
</protein>
<reference evidence="1" key="1">
    <citation type="journal article" date="2021" name="Proc. Natl. Acad. Sci. U.S.A.">
        <title>A Catalog of Tens of Thousands of Viruses from Human Metagenomes Reveals Hidden Associations with Chronic Diseases.</title>
        <authorList>
            <person name="Tisza M.J."/>
            <person name="Buck C.B."/>
        </authorList>
    </citation>
    <scope>NUCLEOTIDE SEQUENCE</scope>
    <source>
        <strain evidence="1">CtAUQ2</strain>
    </source>
</reference>
<organism evidence="1">
    <name type="scientific">Siphoviridae sp. ctAUQ2</name>
    <dbReference type="NCBI Taxonomy" id="2826182"/>
    <lineage>
        <taxon>Viruses</taxon>
        <taxon>Duplodnaviria</taxon>
        <taxon>Heunggongvirae</taxon>
        <taxon>Uroviricota</taxon>
        <taxon>Caudoviricetes</taxon>
    </lineage>
</organism>
<proteinExistence type="predicted"/>
<evidence type="ECO:0000313" key="1">
    <source>
        <dbReference type="EMBL" id="DAD87563.1"/>
    </source>
</evidence>
<dbReference type="EMBL" id="BK015022">
    <property type="protein sequence ID" value="DAD87563.1"/>
    <property type="molecule type" value="Genomic_DNA"/>
</dbReference>